<reference evidence="6 7" key="1">
    <citation type="submission" date="2020-03" db="EMBL/GenBank/DDBJ databases">
        <title>Whole genome shotgun sequence of Phytohabitans houttuyneae NBRC 108639.</title>
        <authorList>
            <person name="Komaki H."/>
            <person name="Tamura T."/>
        </authorList>
    </citation>
    <scope>NUCLEOTIDE SEQUENCE [LARGE SCALE GENOMIC DNA]</scope>
    <source>
        <strain evidence="6 7">NBRC 108639</strain>
    </source>
</reference>
<keyword evidence="4" id="KW-0812">Transmembrane</keyword>
<dbReference type="EMBL" id="BLPF01000003">
    <property type="protein sequence ID" value="GFJ83296.1"/>
    <property type="molecule type" value="Genomic_DNA"/>
</dbReference>
<evidence type="ECO:0000259" key="5">
    <source>
        <dbReference type="PROSITE" id="PS51677"/>
    </source>
</evidence>
<dbReference type="InterPro" id="IPR029044">
    <property type="entry name" value="Nucleotide-diphossugar_trans"/>
</dbReference>
<dbReference type="Pfam" id="PF13641">
    <property type="entry name" value="Glyco_tranf_2_3"/>
    <property type="match status" value="1"/>
</dbReference>
<dbReference type="Pfam" id="PF01522">
    <property type="entry name" value="Polysacc_deac_1"/>
    <property type="match status" value="1"/>
</dbReference>
<feature type="transmembrane region" description="Helical" evidence="4">
    <location>
        <begin position="669"/>
        <end position="687"/>
    </location>
</feature>
<dbReference type="Gene3D" id="3.90.550.10">
    <property type="entry name" value="Spore Coat Polysaccharide Biosynthesis Protein SpsA, Chain A"/>
    <property type="match status" value="1"/>
</dbReference>
<dbReference type="InterPro" id="IPR011330">
    <property type="entry name" value="Glyco_hydro/deAcase_b/a-brl"/>
</dbReference>
<dbReference type="SUPFAM" id="SSF88713">
    <property type="entry name" value="Glycoside hydrolase/deacetylase"/>
    <property type="match status" value="1"/>
</dbReference>
<dbReference type="PANTHER" id="PTHR43630:SF1">
    <property type="entry name" value="POLY-BETA-1,6-N-ACETYL-D-GLUCOSAMINE SYNTHASE"/>
    <property type="match status" value="1"/>
</dbReference>
<evidence type="ECO:0000313" key="7">
    <source>
        <dbReference type="Proteomes" id="UP000482800"/>
    </source>
</evidence>
<comment type="caution">
    <text evidence="6">The sequence shown here is derived from an EMBL/GenBank/DDBJ whole genome shotgun (WGS) entry which is preliminary data.</text>
</comment>
<dbReference type="PANTHER" id="PTHR43630">
    <property type="entry name" value="POLY-BETA-1,6-N-ACETYL-D-GLUCOSAMINE SYNTHASE"/>
    <property type="match status" value="1"/>
</dbReference>
<keyword evidence="7" id="KW-1185">Reference proteome</keyword>
<proteinExistence type="inferred from homology"/>
<sequence length="713" mass="77137">MSLHVRRRAPRAHWVLLTLLMLVLLGGLCLNGYVSHAGAEGDGPDLTGDTSGPAADTVTGAGPVLRIDAAGTVASRTMPRRTIALTFDDGPDPQWTPKILEVLARHRAHATFFQVGSQVNAHPELARRVVAEGHEIGSHTFSHAWLTDTPGWRRGLELTLTRNAIAAATGRTPVLVRPPYSSTPDAVTAAEYTALRQAAGAGHLVVLTDLDTEDWRRPGVEAIVAKARPAKDAGAVVMLHDSGGDRAQTVAALDVLIPQLQARGYRFTTVSAALALPPAAEASAAQRIRGHALRWAQAGSAGMSRALTALMVAAVALSAVRLAVQLVCARVHVRRVRRRARRPLRYLGPVSVVVPAYNESANIAATVRSLVASDYPWVEVIVVDDGSTDGTAGIVERLRLRGVRVVRQANAGKPAALNTGIAHARGDILVLVDGDTVFEPDAVGRLVQPLQDPDVGAVSGNAKVANRRGLLGRWQHLEYVIGFNLDRRMFDVLRCMPTVPGAIGAFRRAAVVDVGGVSSQTLAEDTDFTMALIRAGWRVVYAPDAVAWTEAPASLKQLWRQRYRWCYGTMQAMWKHRRSLVEPRAAGRLGRRGLSYLLLFQVALPLCACVVDVYGIYGLLFLPPAKVAAVWIGFTLLQVATAAYALRLDGERYGPLWSLPFQQVVYRQLMYLVVIQSTVMALVGDRLRWHRMVRTGAVAAIPHKPLDGRLTRG</sequence>
<dbReference type="GO" id="GO:0016810">
    <property type="term" value="F:hydrolase activity, acting on carbon-nitrogen (but not peptide) bonds"/>
    <property type="evidence" value="ECO:0007669"/>
    <property type="project" value="InterPro"/>
</dbReference>
<protein>
    <submittedName>
        <fullName evidence="6">Bi-functional transferase/deacetylase</fullName>
    </submittedName>
</protein>
<reference evidence="6 7" key="2">
    <citation type="submission" date="2020-03" db="EMBL/GenBank/DDBJ databases">
        <authorList>
            <person name="Ichikawa N."/>
            <person name="Kimura A."/>
            <person name="Kitahashi Y."/>
            <person name="Uohara A."/>
        </authorList>
    </citation>
    <scope>NUCLEOTIDE SEQUENCE [LARGE SCALE GENOMIC DNA]</scope>
    <source>
        <strain evidence="6 7">NBRC 108639</strain>
    </source>
</reference>
<evidence type="ECO:0000313" key="6">
    <source>
        <dbReference type="EMBL" id="GFJ83296.1"/>
    </source>
</evidence>
<dbReference type="GO" id="GO:0016757">
    <property type="term" value="F:glycosyltransferase activity"/>
    <property type="evidence" value="ECO:0007669"/>
    <property type="project" value="UniProtKB-KW"/>
</dbReference>
<evidence type="ECO:0000256" key="2">
    <source>
        <dbReference type="ARBA" id="ARBA00022676"/>
    </source>
</evidence>
<dbReference type="PROSITE" id="PS51677">
    <property type="entry name" value="NODB"/>
    <property type="match status" value="1"/>
</dbReference>
<gene>
    <name evidence="6" type="ORF">Phou_074760</name>
</gene>
<keyword evidence="2" id="KW-0328">Glycosyltransferase</keyword>
<accession>A0A6V8KMW8</accession>
<feature type="domain" description="NodB homology" evidence="5">
    <location>
        <begin position="81"/>
        <end position="268"/>
    </location>
</feature>
<keyword evidence="3 6" id="KW-0808">Transferase</keyword>
<evidence type="ECO:0000256" key="1">
    <source>
        <dbReference type="ARBA" id="ARBA00006739"/>
    </source>
</evidence>
<name>A0A6V8KMW8_9ACTN</name>
<evidence type="ECO:0000256" key="3">
    <source>
        <dbReference type="ARBA" id="ARBA00022679"/>
    </source>
</evidence>
<dbReference type="GO" id="GO:0005975">
    <property type="term" value="P:carbohydrate metabolic process"/>
    <property type="evidence" value="ECO:0007669"/>
    <property type="project" value="InterPro"/>
</dbReference>
<dbReference type="SUPFAM" id="SSF53448">
    <property type="entry name" value="Nucleotide-diphospho-sugar transferases"/>
    <property type="match status" value="1"/>
</dbReference>
<comment type="similarity">
    <text evidence="1">Belongs to the glycosyltransferase 2 family.</text>
</comment>
<feature type="transmembrane region" description="Helical" evidence="4">
    <location>
        <begin position="629"/>
        <end position="648"/>
    </location>
</feature>
<keyword evidence="4" id="KW-0472">Membrane</keyword>
<dbReference type="Gene3D" id="3.20.20.370">
    <property type="entry name" value="Glycoside hydrolase/deacetylase"/>
    <property type="match status" value="1"/>
</dbReference>
<dbReference type="InterPro" id="IPR002509">
    <property type="entry name" value="NODB_dom"/>
</dbReference>
<keyword evidence="4" id="KW-1133">Transmembrane helix</keyword>
<dbReference type="Proteomes" id="UP000482800">
    <property type="component" value="Unassembled WGS sequence"/>
</dbReference>
<dbReference type="AlphaFoldDB" id="A0A6V8KMW8"/>
<dbReference type="RefSeq" id="WP_246274125.1">
    <property type="nucleotide sequence ID" value="NZ_BAABGO010000020.1"/>
</dbReference>
<dbReference type="CDD" id="cd06423">
    <property type="entry name" value="CESA_like"/>
    <property type="match status" value="1"/>
</dbReference>
<feature type="transmembrane region" description="Helical" evidence="4">
    <location>
        <begin position="594"/>
        <end position="617"/>
    </location>
</feature>
<organism evidence="6 7">
    <name type="scientific">Phytohabitans houttuyneae</name>
    <dbReference type="NCBI Taxonomy" id="1076126"/>
    <lineage>
        <taxon>Bacteria</taxon>
        <taxon>Bacillati</taxon>
        <taxon>Actinomycetota</taxon>
        <taxon>Actinomycetes</taxon>
        <taxon>Micromonosporales</taxon>
        <taxon>Micromonosporaceae</taxon>
    </lineage>
</organism>
<evidence type="ECO:0000256" key="4">
    <source>
        <dbReference type="SAM" id="Phobius"/>
    </source>
</evidence>